<comment type="caution">
    <text evidence="1">The sequence shown here is derived from an EMBL/GenBank/DDBJ whole genome shotgun (WGS) entry which is preliminary data.</text>
</comment>
<accession>A0ABP7W4J7</accession>
<dbReference type="Proteomes" id="UP001500367">
    <property type="component" value="Unassembled WGS sequence"/>
</dbReference>
<name>A0ABP7W4J7_9FLAO</name>
<dbReference type="RefSeq" id="WP_344817252.1">
    <property type="nucleotide sequence ID" value="NZ_BAABCT010000010.1"/>
</dbReference>
<evidence type="ECO:0000313" key="1">
    <source>
        <dbReference type="EMBL" id="GAA4079970.1"/>
    </source>
</evidence>
<reference evidence="2" key="1">
    <citation type="journal article" date="2019" name="Int. J. Syst. Evol. Microbiol.">
        <title>The Global Catalogue of Microorganisms (GCM) 10K type strain sequencing project: providing services to taxonomists for standard genome sequencing and annotation.</title>
        <authorList>
            <consortium name="The Broad Institute Genomics Platform"/>
            <consortium name="The Broad Institute Genome Sequencing Center for Infectious Disease"/>
            <person name="Wu L."/>
            <person name="Ma J."/>
        </authorList>
    </citation>
    <scope>NUCLEOTIDE SEQUENCE [LARGE SCALE GENOMIC DNA]</scope>
    <source>
        <strain evidence="2">JCM 17069</strain>
    </source>
</reference>
<dbReference type="EMBL" id="BAABCT010000010">
    <property type="protein sequence ID" value="GAA4079970.1"/>
    <property type="molecule type" value="Genomic_DNA"/>
</dbReference>
<organism evidence="1 2">
    <name type="scientific">Flavobacterium cheonanense</name>
    <dbReference type="NCBI Taxonomy" id="706183"/>
    <lineage>
        <taxon>Bacteria</taxon>
        <taxon>Pseudomonadati</taxon>
        <taxon>Bacteroidota</taxon>
        <taxon>Flavobacteriia</taxon>
        <taxon>Flavobacteriales</taxon>
        <taxon>Flavobacteriaceae</taxon>
        <taxon>Flavobacterium</taxon>
    </lineage>
</organism>
<proteinExistence type="predicted"/>
<keyword evidence="2" id="KW-1185">Reference proteome</keyword>
<evidence type="ECO:0000313" key="2">
    <source>
        <dbReference type="Proteomes" id="UP001500367"/>
    </source>
</evidence>
<sequence length="155" mass="18700">MASKKFTEAAQNLSKAAEIAIESLKKFPPKEYDNDYYKYILKCCIERLFFINNPEPKYRNLRSLKYLEEEVFTRFQEGSGEDIEEFWKRIKEENLPFKRENKMAKILKRKKINNDIEYDFVTDVIVPYQQEGMITEEEVILLNTYLGNFENRKRK</sequence>
<gene>
    <name evidence="1" type="ORF">GCM10022389_27590</name>
</gene>
<protein>
    <submittedName>
        <fullName evidence="1">Uncharacterized protein</fullName>
    </submittedName>
</protein>